<organism evidence="1 2">
    <name type="scientific">Peribacillus asahii</name>
    <dbReference type="NCBI Taxonomy" id="228899"/>
    <lineage>
        <taxon>Bacteria</taxon>
        <taxon>Bacillati</taxon>
        <taxon>Bacillota</taxon>
        <taxon>Bacilli</taxon>
        <taxon>Bacillales</taxon>
        <taxon>Bacillaceae</taxon>
        <taxon>Peribacillus</taxon>
    </lineage>
</organism>
<sequence length="47" mass="5394">MAAVRYICERIALLKKGGLVDLFLLEDLFSKKRHPYTQMLVEVAAEN</sequence>
<proteinExistence type="predicted"/>
<dbReference type="EMBL" id="CP026095">
    <property type="protein sequence ID" value="AZV43145.1"/>
    <property type="molecule type" value="Genomic_DNA"/>
</dbReference>
<evidence type="ECO:0000313" key="2">
    <source>
        <dbReference type="Proteomes" id="UP000283095"/>
    </source>
</evidence>
<accession>A0A3T0KSB4</accession>
<dbReference type="KEGG" id="pasa:BAOM_2536"/>
<reference evidence="1 2" key="1">
    <citation type="submission" date="2018-01" db="EMBL/GenBank/DDBJ databases">
        <title>Bacillus asahii Genome sequencing and assembly.</title>
        <authorList>
            <person name="Jiang H."/>
            <person name="Feng Y."/>
            <person name="Zhao F."/>
            <person name="Lin X."/>
        </authorList>
    </citation>
    <scope>NUCLEOTIDE SEQUENCE [LARGE SCALE GENOMIC DNA]</scope>
    <source>
        <strain evidence="1 2">OM18</strain>
    </source>
</reference>
<evidence type="ECO:0000313" key="1">
    <source>
        <dbReference type="EMBL" id="AZV43145.1"/>
    </source>
</evidence>
<name>A0A3T0KSB4_9BACI</name>
<dbReference type="AlphaFoldDB" id="A0A3T0KSB4"/>
<dbReference type="Proteomes" id="UP000283095">
    <property type="component" value="Chromosome"/>
</dbReference>
<gene>
    <name evidence="1" type="ORF">BAOM_2536</name>
</gene>
<protein>
    <submittedName>
        <fullName evidence="1">Uncharacterized protein</fullName>
    </submittedName>
</protein>